<proteinExistence type="predicted"/>
<evidence type="ECO:0000313" key="2">
    <source>
        <dbReference type="EMBL" id="ATB27425.1"/>
    </source>
</evidence>
<name>A0A250I6P2_9BACT</name>
<sequence length="268" mass="28526">MDEVGLFWDFYQESGAVMGTERQSAPRRTAGPGVIPDFLNRTVGLKSQANPARRAGRGAGFSLLEMVVVLGIVSVLAGLAMAAYDAVGRRGALQSAAFDLQGVLSSARAKAVSRGHPVWIVFHPTAGRASMTTGQGAFLMVEDTTSRFVPSPQLLFDLPLQVRNTVTAVYFLEDYSKKVRFSALTPGVVGPYKAPFLNLRVETCGFCSGAPPRGAIVFRPDGSARFVDGAGQYESVPNQALALSSLDLQHQYLFAISGPSGYVASFSP</sequence>
<dbReference type="InterPro" id="IPR012902">
    <property type="entry name" value="N_methyl_site"/>
</dbReference>
<keyword evidence="1" id="KW-0812">Transmembrane</keyword>
<dbReference type="PROSITE" id="PS00409">
    <property type="entry name" value="PROKAR_NTER_METHYL"/>
    <property type="match status" value="1"/>
</dbReference>
<keyword evidence="1" id="KW-0472">Membrane</keyword>
<dbReference type="Proteomes" id="UP000217289">
    <property type="component" value="Chromosome"/>
</dbReference>
<dbReference type="InterPro" id="IPR045584">
    <property type="entry name" value="Pilin-like"/>
</dbReference>
<keyword evidence="3" id="KW-1185">Reference proteome</keyword>
<dbReference type="SUPFAM" id="SSF54523">
    <property type="entry name" value="Pili subunits"/>
    <property type="match status" value="1"/>
</dbReference>
<reference evidence="2 3" key="1">
    <citation type="submission" date="2017-06" db="EMBL/GenBank/DDBJ databases">
        <authorList>
            <person name="Kim H.J."/>
            <person name="Triplett B.A."/>
        </authorList>
    </citation>
    <scope>NUCLEOTIDE SEQUENCE [LARGE SCALE GENOMIC DNA]</scope>
    <source>
        <strain evidence="2 3">DSM 14713</strain>
    </source>
</reference>
<gene>
    <name evidence="2" type="ORF">MEBOL_000867</name>
</gene>
<evidence type="ECO:0000313" key="3">
    <source>
        <dbReference type="Proteomes" id="UP000217289"/>
    </source>
</evidence>
<dbReference type="NCBIfam" id="TIGR02532">
    <property type="entry name" value="IV_pilin_GFxxxE"/>
    <property type="match status" value="1"/>
</dbReference>
<evidence type="ECO:0000256" key="1">
    <source>
        <dbReference type="SAM" id="Phobius"/>
    </source>
</evidence>
<feature type="transmembrane region" description="Helical" evidence="1">
    <location>
        <begin position="63"/>
        <end position="84"/>
    </location>
</feature>
<accession>A0A250I6P2</accession>
<protein>
    <recommendedName>
        <fullName evidence="4">Prepilin-type N-terminal cleavage/methylation domain-containing protein</fullName>
    </recommendedName>
</protein>
<evidence type="ECO:0008006" key="4">
    <source>
        <dbReference type="Google" id="ProtNLM"/>
    </source>
</evidence>
<organism evidence="2 3">
    <name type="scientific">Melittangium boletus DSM 14713</name>
    <dbReference type="NCBI Taxonomy" id="1294270"/>
    <lineage>
        <taxon>Bacteria</taxon>
        <taxon>Pseudomonadati</taxon>
        <taxon>Myxococcota</taxon>
        <taxon>Myxococcia</taxon>
        <taxon>Myxococcales</taxon>
        <taxon>Cystobacterineae</taxon>
        <taxon>Archangiaceae</taxon>
        <taxon>Melittangium</taxon>
    </lineage>
</organism>
<dbReference type="Gene3D" id="3.30.700.10">
    <property type="entry name" value="Glycoprotein, Type 4 Pilin"/>
    <property type="match status" value="1"/>
</dbReference>
<dbReference type="KEGG" id="mbd:MEBOL_000867"/>
<dbReference type="EMBL" id="CP022163">
    <property type="protein sequence ID" value="ATB27425.1"/>
    <property type="molecule type" value="Genomic_DNA"/>
</dbReference>
<keyword evidence="1" id="KW-1133">Transmembrane helix</keyword>
<dbReference type="AlphaFoldDB" id="A0A250I6P2"/>